<dbReference type="AlphaFoldDB" id="A0A7S3JEH8"/>
<name>A0A7S3JEH8_9SPIT</name>
<dbReference type="EMBL" id="HBII01023587">
    <property type="protein sequence ID" value="CAE0350850.1"/>
    <property type="molecule type" value="Transcribed_RNA"/>
</dbReference>
<sequence length="179" mass="21096">MYKSCTSLCEEIKTKNMTKFEATMKNKVGVDKNNRERVKKTIVNKDKNFKAIEEQQQKVKHEIMLKQEMRKLRELDIMKVQERNRRLDAIKKNSIIEKEQAYSKAISSLKSENEQFTKKIIEDDIKDLKSKDQLDKALISVTKSLEPSEKRNKMLADNNFKISISEKFYKKPANENGEF</sequence>
<accession>A0A7S3JEH8</accession>
<gene>
    <name evidence="1" type="ORF">EHAR0213_LOCUS9764</name>
</gene>
<reference evidence="1" key="1">
    <citation type="submission" date="2021-01" db="EMBL/GenBank/DDBJ databases">
        <authorList>
            <person name="Corre E."/>
            <person name="Pelletier E."/>
            <person name="Niang G."/>
            <person name="Scheremetjew M."/>
            <person name="Finn R."/>
            <person name="Kale V."/>
            <person name="Holt S."/>
            <person name="Cochrane G."/>
            <person name="Meng A."/>
            <person name="Brown T."/>
            <person name="Cohen L."/>
        </authorList>
    </citation>
    <scope>NUCLEOTIDE SEQUENCE</scope>
    <source>
        <strain evidence="1">FSP1.4</strain>
    </source>
</reference>
<protein>
    <submittedName>
        <fullName evidence="1">Uncharacterized protein</fullName>
    </submittedName>
</protein>
<proteinExistence type="predicted"/>
<organism evidence="1">
    <name type="scientific">Euplotes harpa</name>
    <dbReference type="NCBI Taxonomy" id="151035"/>
    <lineage>
        <taxon>Eukaryota</taxon>
        <taxon>Sar</taxon>
        <taxon>Alveolata</taxon>
        <taxon>Ciliophora</taxon>
        <taxon>Intramacronucleata</taxon>
        <taxon>Spirotrichea</taxon>
        <taxon>Hypotrichia</taxon>
        <taxon>Euplotida</taxon>
        <taxon>Euplotidae</taxon>
        <taxon>Euplotes</taxon>
    </lineage>
</organism>
<evidence type="ECO:0000313" key="1">
    <source>
        <dbReference type="EMBL" id="CAE0350850.1"/>
    </source>
</evidence>